<dbReference type="PANTHER" id="PTHR44858:SF1">
    <property type="entry name" value="UDP-N-ACETYLGLUCOSAMINE--PEPTIDE N-ACETYLGLUCOSAMINYLTRANSFERASE SPINDLY-RELATED"/>
    <property type="match status" value="1"/>
</dbReference>
<comment type="caution">
    <text evidence="4">The sequence shown here is derived from an EMBL/GenBank/DDBJ whole genome shotgun (WGS) entry which is preliminary data.</text>
</comment>
<dbReference type="PROSITE" id="PS50293">
    <property type="entry name" value="TPR_REGION"/>
    <property type="match status" value="1"/>
</dbReference>
<dbReference type="OrthoDB" id="965869at2"/>
<evidence type="ECO:0000313" key="7">
    <source>
        <dbReference type="Proteomes" id="UP000294824"/>
    </source>
</evidence>
<proteinExistence type="predicted"/>
<evidence type="ECO:0000313" key="4">
    <source>
        <dbReference type="EMBL" id="GAL61358.1"/>
    </source>
</evidence>
<keyword evidence="7" id="KW-1185">Reference proteome</keyword>
<dbReference type="InterPro" id="IPR050498">
    <property type="entry name" value="Ycf3"/>
</dbReference>
<dbReference type="GO" id="GO:0009279">
    <property type="term" value="C:cell outer membrane"/>
    <property type="evidence" value="ECO:0007669"/>
    <property type="project" value="TreeGrafter"/>
</dbReference>
<feature type="repeat" description="TPR" evidence="3">
    <location>
        <begin position="84"/>
        <end position="117"/>
    </location>
</feature>
<evidence type="ECO:0000256" key="2">
    <source>
        <dbReference type="ARBA" id="ARBA00022803"/>
    </source>
</evidence>
<dbReference type="AlphaFoldDB" id="A0A090VB62"/>
<dbReference type="GO" id="GO:0046813">
    <property type="term" value="P:receptor-mediated virion attachment to host cell"/>
    <property type="evidence" value="ECO:0007669"/>
    <property type="project" value="TreeGrafter"/>
</dbReference>
<dbReference type="Pfam" id="PF00515">
    <property type="entry name" value="TPR_1"/>
    <property type="match status" value="1"/>
</dbReference>
<reference evidence="5 7" key="2">
    <citation type="submission" date="2019-03" db="EMBL/GenBank/DDBJ databases">
        <title>Genomic Encyclopedia of Type Strains, Phase III (KMG-III): the genomes of soil and plant-associated and newly described type strains.</title>
        <authorList>
            <person name="Whitman W."/>
        </authorList>
    </citation>
    <scope>NUCLEOTIDE SEQUENCE [LARGE SCALE GENOMIC DNA]</scope>
    <source>
        <strain evidence="5 7">CECT 8301</strain>
    </source>
</reference>
<reference evidence="4 6" key="1">
    <citation type="journal article" date="2014" name="Genome Announc.">
        <title>Draft Genome Sequences of Marine Flavobacterium Algibacter lectus Strains SS8 and NR4.</title>
        <authorList>
            <person name="Takatani N."/>
            <person name="Nakanishi M."/>
            <person name="Meirelles P."/>
            <person name="Mino S."/>
            <person name="Suda W."/>
            <person name="Oshima K."/>
            <person name="Hattori M."/>
            <person name="Ohkuma M."/>
            <person name="Hosokawa M."/>
            <person name="Miyashita K."/>
            <person name="Thompson F.L."/>
            <person name="Niwa A."/>
            <person name="Sawabe T."/>
            <person name="Sawabe T."/>
        </authorList>
    </citation>
    <scope>NUCLEOTIDE SEQUENCE [LARGE SCALE GENOMIC DNA]</scope>
    <source>
        <strain evidence="4 6">JCM 19300</strain>
    </source>
</reference>
<dbReference type="PANTHER" id="PTHR44858">
    <property type="entry name" value="TETRATRICOPEPTIDE REPEAT PROTEIN 6"/>
    <property type="match status" value="1"/>
</dbReference>
<dbReference type="SMART" id="SM00028">
    <property type="entry name" value="TPR"/>
    <property type="match status" value="7"/>
</dbReference>
<organism evidence="4 6">
    <name type="scientific">Algibacter lectus</name>
    <dbReference type="NCBI Taxonomy" id="221126"/>
    <lineage>
        <taxon>Bacteria</taxon>
        <taxon>Pseudomonadati</taxon>
        <taxon>Bacteroidota</taxon>
        <taxon>Flavobacteriia</taxon>
        <taxon>Flavobacteriales</taxon>
        <taxon>Flavobacteriaceae</taxon>
        <taxon>Algibacter</taxon>
    </lineage>
</organism>
<dbReference type="InterPro" id="IPR019734">
    <property type="entry name" value="TPR_rpt"/>
</dbReference>
<dbReference type="Proteomes" id="UP000294824">
    <property type="component" value="Unassembled WGS sequence"/>
</dbReference>
<dbReference type="PROSITE" id="PS50005">
    <property type="entry name" value="TPR"/>
    <property type="match status" value="3"/>
</dbReference>
<dbReference type="Gene3D" id="1.25.40.10">
    <property type="entry name" value="Tetratricopeptide repeat domain"/>
    <property type="match status" value="3"/>
</dbReference>
<accession>A0A090VB62</accession>
<name>A0A090VB62_9FLAO</name>
<accession>A0A4R8MFF7</accession>
<dbReference type="Pfam" id="PF13432">
    <property type="entry name" value="TPR_16"/>
    <property type="match status" value="1"/>
</dbReference>
<keyword evidence="1" id="KW-0677">Repeat</keyword>
<sequence length="319" mass="36942">MKKYFTLILVVVPILIFGQANKLFRQALKTEDLSERIELLTQVISLDSDKLDAYFYRAIAKNDLGDYSGAIIDYSKIIITEPDADSYFNRGNARYSLEDFEGARQDYRDAVKIDPNFLDALYSLACANFDLSDYTGTIEVLNDLLSKEPYYPKGYTLRGLVFENLENYKQALKDYTVAVLMDPSADTYYNRGVFLLSINYYKKAKNDFSTVLRLNENNGFAYFYRGTTHLLLGKYKNAVSDFETALKFDSLDFDAMLGLAMTYYKLKDLPNTKLYYNKAKDILQRNGNTASGITLFENTYWHKNQFYFFNENVKELEEL</sequence>
<evidence type="ECO:0000256" key="1">
    <source>
        <dbReference type="ARBA" id="ARBA00022737"/>
    </source>
</evidence>
<dbReference type="RefSeq" id="WP_042503096.1">
    <property type="nucleotide sequence ID" value="NZ_BBNQ01000002.1"/>
</dbReference>
<gene>
    <name evidence="5" type="ORF">DFQ06_1577</name>
    <name evidence="4" type="ORF">JCM19300_4304</name>
</gene>
<dbReference type="Proteomes" id="UP000029644">
    <property type="component" value="Unassembled WGS sequence"/>
</dbReference>
<keyword evidence="2 3" id="KW-0802">TPR repeat</keyword>
<dbReference type="EMBL" id="SORL01000007">
    <property type="protein sequence ID" value="TDY64659.1"/>
    <property type="molecule type" value="Genomic_DNA"/>
</dbReference>
<dbReference type="EMBL" id="BBNQ01000002">
    <property type="protein sequence ID" value="GAL61358.1"/>
    <property type="molecule type" value="Genomic_DNA"/>
</dbReference>
<dbReference type="InterPro" id="IPR011990">
    <property type="entry name" value="TPR-like_helical_dom_sf"/>
</dbReference>
<protein>
    <submittedName>
        <fullName evidence="4">TPR repeat</fullName>
    </submittedName>
    <submittedName>
        <fullName evidence="5">Tfp pilus assembly protein PilF</fullName>
    </submittedName>
</protein>
<feature type="repeat" description="TPR" evidence="3">
    <location>
        <begin position="185"/>
        <end position="218"/>
    </location>
</feature>
<evidence type="ECO:0000313" key="5">
    <source>
        <dbReference type="EMBL" id="TDY64659.1"/>
    </source>
</evidence>
<dbReference type="SUPFAM" id="SSF48452">
    <property type="entry name" value="TPR-like"/>
    <property type="match status" value="1"/>
</dbReference>
<evidence type="ECO:0000313" key="6">
    <source>
        <dbReference type="Proteomes" id="UP000029644"/>
    </source>
</evidence>
<dbReference type="Pfam" id="PF13181">
    <property type="entry name" value="TPR_8"/>
    <property type="match status" value="2"/>
</dbReference>
<evidence type="ECO:0000256" key="3">
    <source>
        <dbReference type="PROSITE-ProRule" id="PRU00339"/>
    </source>
</evidence>
<feature type="repeat" description="TPR" evidence="3">
    <location>
        <begin position="219"/>
        <end position="252"/>
    </location>
</feature>